<dbReference type="EMBL" id="JALHLG010000045">
    <property type="protein sequence ID" value="MCJ2188785.1"/>
    <property type="molecule type" value="Genomic_DNA"/>
</dbReference>
<evidence type="ECO:0000313" key="2">
    <source>
        <dbReference type="Proteomes" id="UP001202281"/>
    </source>
</evidence>
<protein>
    <recommendedName>
        <fullName evidence="3">LysR family transcriptional regulator</fullName>
    </recommendedName>
</protein>
<proteinExistence type="predicted"/>
<organism evidence="1 2">
    <name type="scientific">Novosphingobium beihaiensis</name>
    <dbReference type="NCBI Taxonomy" id="2930389"/>
    <lineage>
        <taxon>Bacteria</taxon>
        <taxon>Pseudomonadati</taxon>
        <taxon>Pseudomonadota</taxon>
        <taxon>Alphaproteobacteria</taxon>
        <taxon>Sphingomonadales</taxon>
        <taxon>Sphingomonadaceae</taxon>
        <taxon>Novosphingobium</taxon>
    </lineage>
</organism>
<name>A0ABT0BUN4_9SPHN</name>
<sequence length="469" mass="50195">MERDIGLPDDDLPIDQRDDAWFAARYPSYDELYDGDVPPRAVPSPDGVVSEWACPATGGFCRKPPACDDPAFVPHHAWDGDRKLRFLHHLAEKGDVRAAASRVGMSRQSAYLLRRRDGAFAQGWQAALVLARRHAEEVLATRALDGIEEAVWFRGELVGKKRRYDTRLLLAHLARLDRMAEEAGPCEDRFDELLAMVAGERPEAHFEQDEAGAEGADAVSADARVLEADRALEDWGGAHDPLPLPPGRAAYVLSSAEPAWIAANGAWDEAAGEVERAYEEAHGCGPHEEDRPEHLPDPVYPPLPLYSAFREASAARWDGWQGCAFGRVDAAFAAEGGLAVRDGAGASGEAQNGGAQAGPAEYKSLDGPGPDLPLDCVNRVNLATRRSPGTVGRRARKGRERNAGYAVCGCEGRYGAAPPPCCCRAGLTFSADPEKARQAAERGASVPPARRAPRGLAACAAGCPLAGVS</sequence>
<dbReference type="RefSeq" id="WP_243923691.1">
    <property type="nucleotide sequence ID" value="NZ_JALHLG010000045.1"/>
</dbReference>
<accession>A0ABT0BUN4</accession>
<dbReference type="Proteomes" id="UP001202281">
    <property type="component" value="Unassembled WGS sequence"/>
</dbReference>
<gene>
    <name evidence="1" type="ORF">MTR66_18430</name>
</gene>
<keyword evidence="2" id="KW-1185">Reference proteome</keyword>
<evidence type="ECO:0000313" key="1">
    <source>
        <dbReference type="EMBL" id="MCJ2188785.1"/>
    </source>
</evidence>
<evidence type="ECO:0008006" key="3">
    <source>
        <dbReference type="Google" id="ProtNLM"/>
    </source>
</evidence>
<comment type="caution">
    <text evidence="1">The sequence shown here is derived from an EMBL/GenBank/DDBJ whole genome shotgun (WGS) entry which is preliminary data.</text>
</comment>
<reference evidence="1 2" key="1">
    <citation type="submission" date="2022-04" db="EMBL/GenBank/DDBJ databases">
        <title>Identification of a novel bacterium isolated from mangrove sediments.</title>
        <authorList>
            <person name="Pan X."/>
        </authorList>
    </citation>
    <scope>NUCLEOTIDE SEQUENCE [LARGE SCALE GENOMIC DNA]</scope>
    <source>
        <strain evidence="1 2">B2638</strain>
    </source>
</reference>